<accession>A0A392SGJ4</accession>
<feature type="non-terminal residue" evidence="1">
    <location>
        <position position="52"/>
    </location>
</feature>
<name>A0A392SGJ4_9FABA</name>
<proteinExistence type="predicted"/>
<dbReference type="AlphaFoldDB" id="A0A392SGJ4"/>
<reference evidence="1 2" key="1">
    <citation type="journal article" date="2018" name="Front. Plant Sci.">
        <title>Red Clover (Trifolium pratense) and Zigzag Clover (T. medium) - A Picture of Genomic Similarities and Differences.</title>
        <authorList>
            <person name="Dluhosova J."/>
            <person name="Istvanek J."/>
            <person name="Nedelnik J."/>
            <person name="Repkova J."/>
        </authorList>
    </citation>
    <scope>NUCLEOTIDE SEQUENCE [LARGE SCALE GENOMIC DNA]</scope>
    <source>
        <strain evidence="2">cv. 10/8</strain>
        <tissue evidence="1">Leaf</tissue>
    </source>
</reference>
<sequence>MFCLLRNAQMHAAIRAVHAVGRGWRGAQGCPVFSDFVSGVGAARAGGLRDAQ</sequence>
<evidence type="ECO:0000313" key="2">
    <source>
        <dbReference type="Proteomes" id="UP000265520"/>
    </source>
</evidence>
<dbReference type="Proteomes" id="UP000265520">
    <property type="component" value="Unassembled WGS sequence"/>
</dbReference>
<comment type="caution">
    <text evidence="1">The sequence shown here is derived from an EMBL/GenBank/DDBJ whole genome shotgun (WGS) entry which is preliminary data.</text>
</comment>
<keyword evidence="2" id="KW-1185">Reference proteome</keyword>
<evidence type="ECO:0000313" key="1">
    <source>
        <dbReference type="EMBL" id="MCI47527.1"/>
    </source>
</evidence>
<protein>
    <submittedName>
        <fullName evidence="1">Uncharacterized protein</fullName>
    </submittedName>
</protein>
<organism evidence="1 2">
    <name type="scientific">Trifolium medium</name>
    <dbReference type="NCBI Taxonomy" id="97028"/>
    <lineage>
        <taxon>Eukaryota</taxon>
        <taxon>Viridiplantae</taxon>
        <taxon>Streptophyta</taxon>
        <taxon>Embryophyta</taxon>
        <taxon>Tracheophyta</taxon>
        <taxon>Spermatophyta</taxon>
        <taxon>Magnoliopsida</taxon>
        <taxon>eudicotyledons</taxon>
        <taxon>Gunneridae</taxon>
        <taxon>Pentapetalae</taxon>
        <taxon>rosids</taxon>
        <taxon>fabids</taxon>
        <taxon>Fabales</taxon>
        <taxon>Fabaceae</taxon>
        <taxon>Papilionoideae</taxon>
        <taxon>50 kb inversion clade</taxon>
        <taxon>NPAAA clade</taxon>
        <taxon>Hologalegina</taxon>
        <taxon>IRL clade</taxon>
        <taxon>Trifolieae</taxon>
        <taxon>Trifolium</taxon>
    </lineage>
</organism>
<dbReference type="EMBL" id="LXQA010373561">
    <property type="protein sequence ID" value="MCI47527.1"/>
    <property type="molecule type" value="Genomic_DNA"/>
</dbReference>